<evidence type="ECO:0000313" key="2">
    <source>
        <dbReference type="Proteomes" id="UP000789920"/>
    </source>
</evidence>
<protein>
    <submittedName>
        <fullName evidence="1">27668_t:CDS:1</fullName>
    </submittedName>
</protein>
<keyword evidence="2" id="KW-1185">Reference proteome</keyword>
<sequence>LIYFALPETFHHVQSSLPTISPLKKHFNPFSPFVLLRYPNISLTTFYMSTVFAIMYIQYTLFPRTFSSKFNLSTSTIGLVFLSLGIGYSLGSVISGFYSDFLLSKISAKHGHIYPEMRINSVWFAAAVTSIGSIPLEDALGTELLYTLLAIFTALCISCAII</sequence>
<dbReference type="EMBL" id="CAJVQC010024339">
    <property type="protein sequence ID" value="CAG8726074.1"/>
    <property type="molecule type" value="Genomic_DNA"/>
</dbReference>
<gene>
    <name evidence="1" type="ORF">RPERSI_LOCUS11704</name>
</gene>
<reference evidence="1" key="1">
    <citation type="submission" date="2021-06" db="EMBL/GenBank/DDBJ databases">
        <authorList>
            <person name="Kallberg Y."/>
            <person name="Tangrot J."/>
            <person name="Rosling A."/>
        </authorList>
    </citation>
    <scope>NUCLEOTIDE SEQUENCE</scope>
    <source>
        <strain evidence="1">MA461A</strain>
    </source>
</reference>
<feature type="non-terminal residue" evidence="1">
    <location>
        <position position="1"/>
    </location>
</feature>
<accession>A0ACA9PYB5</accession>
<proteinExistence type="predicted"/>
<evidence type="ECO:0000313" key="1">
    <source>
        <dbReference type="EMBL" id="CAG8726074.1"/>
    </source>
</evidence>
<dbReference type="Proteomes" id="UP000789920">
    <property type="component" value="Unassembled WGS sequence"/>
</dbReference>
<organism evidence="1 2">
    <name type="scientific">Racocetra persica</name>
    <dbReference type="NCBI Taxonomy" id="160502"/>
    <lineage>
        <taxon>Eukaryota</taxon>
        <taxon>Fungi</taxon>
        <taxon>Fungi incertae sedis</taxon>
        <taxon>Mucoromycota</taxon>
        <taxon>Glomeromycotina</taxon>
        <taxon>Glomeromycetes</taxon>
        <taxon>Diversisporales</taxon>
        <taxon>Gigasporaceae</taxon>
        <taxon>Racocetra</taxon>
    </lineage>
</organism>
<comment type="caution">
    <text evidence="1">The sequence shown here is derived from an EMBL/GenBank/DDBJ whole genome shotgun (WGS) entry which is preliminary data.</text>
</comment>
<name>A0ACA9PYB5_9GLOM</name>